<dbReference type="InterPro" id="IPR005349">
    <property type="entry name" value="TMEM14"/>
</dbReference>
<reference evidence="7" key="1">
    <citation type="submission" date="2021-02" db="EMBL/GenBank/DDBJ databases">
        <authorList>
            <person name="Nowell W R."/>
        </authorList>
    </citation>
    <scope>NUCLEOTIDE SEQUENCE</scope>
</reference>
<evidence type="ECO:0000256" key="4">
    <source>
        <dbReference type="ARBA" id="ARBA00022989"/>
    </source>
</evidence>
<dbReference type="EMBL" id="CAJNOR010004860">
    <property type="protein sequence ID" value="CAF1531577.1"/>
    <property type="molecule type" value="Genomic_DNA"/>
</dbReference>
<organism evidence="7 8">
    <name type="scientific">Adineta ricciae</name>
    <name type="common">Rotifer</name>
    <dbReference type="NCBI Taxonomy" id="249248"/>
    <lineage>
        <taxon>Eukaryota</taxon>
        <taxon>Metazoa</taxon>
        <taxon>Spiralia</taxon>
        <taxon>Gnathifera</taxon>
        <taxon>Rotifera</taxon>
        <taxon>Eurotatoria</taxon>
        <taxon>Bdelloidea</taxon>
        <taxon>Adinetida</taxon>
        <taxon>Adinetidae</taxon>
        <taxon>Adineta</taxon>
    </lineage>
</organism>
<evidence type="ECO:0000256" key="3">
    <source>
        <dbReference type="ARBA" id="ARBA00022692"/>
    </source>
</evidence>
<keyword evidence="5 6" id="KW-0472">Membrane</keyword>
<dbReference type="Pfam" id="PF03647">
    <property type="entry name" value="Tmemb_14"/>
    <property type="match status" value="1"/>
</dbReference>
<feature type="transmembrane region" description="Helical" evidence="6">
    <location>
        <begin position="20"/>
        <end position="41"/>
    </location>
</feature>
<evidence type="ECO:0000313" key="7">
    <source>
        <dbReference type="EMBL" id="CAF1531577.1"/>
    </source>
</evidence>
<dbReference type="Proteomes" id="UP000663828">
    <property type="component" value="Unassembled WGS sequence"/>
</dbReference>
<sequence length="98" mass="10396">MTDQLGIAYGGALVVGGLLGYFRGASIISLFLGVVLGAWTIYNATHPSRQNNVANLAIAVVLGVVMLIRFLISGKVFPALVIAVLSAGQVYRNMKYLK</sequence>
<dbReference type="Gene3D" id="1.10.10.1740">
    <property type="entry name" value="Transmembrane protein 14-like"/>
    <property type="match status" value="1"/>
</dbReference>
<comment type="caution">
    <text evidence="7">The sequence shown here is derived from an EMBL/GenBank/DDBJ whole genome shotgun (WGS) entry which is preliminary data.</text>
</comment>
<dbReference type="AlphaFoldDB" id="A0A815VKU9"/>
<evidence type="ECO:0000256" key="6">
    <source>
        <dbReference type="SAM" id="Phobius"/>
    </source>
</evidence>
<protein>
    <recommendedName>
        <fullName evidence="9">Transmembrane protein 14C</fullName>
    </recommendedName>
</protein>
<dbReference type="GO" id="GO:0070453">
    <property type="term" value="P:regulation of heme biosynthetic process"/>
    <property type="evidence" value="ECO:0007669"/>
    <property type="project" value="TreeGrafter"/>
</dbReference>
<dbReference type="GO" id="GO:0031966">
    <property type="term" value="C:mitochondrial membrane"/>
    <property type="evidence" value="ECO:0007669"/>
    <property type="project" value="TreeGrafter"/>
</dbReference>
<proteinExistence type="inferred from homology"/>
<name>A0A815VKU9_ADIRI</name>
<comment type="subcellular location">
    <subcellularLocation>
        <location evidence="1">Membrane</location>
    </subcellularLocation>
</comment>
<keyword evidence="8" id="KW-1185">Reference proteome</keyword>
<evidence type="ECO:0000256" key="5">
    <source>
        <dbReference type="ARBA" id="ARBA00023136"/>
    </source>
</evidence>
<evidence type="ECO:0000313" key="8">
    <source>
        <dbReference type="Proteomes" id="UP000663828"/>
    </source>
</evidence>
<gene>
    <name evidence="7" type="ORF">XAT740_LOCUS41509</name>
</gene>
<evidence type="ECO:0000256" key="2">
    <source>
        <dbReference type="ARBA" id="ARBA00007590"/>
    </source>
</evidence>
<evidence type="ECO:0008006" key="9">
    <source>
        <dbReference type="Google" id="ProtNLM"/>
    </source>
</evidence>
<keyword evidence="4 6" id="KW-1133">Transmembrane helix</keyword>
<accession>A0A815VKU9</accession>
<feature type="transmembrane region" description="Helical" evidence="6">
    <location>
        <begin position="77"/>
        <end position="94"/>
    </location>
</feature>
<feature type="transmembrane region" description="Helical" evidence="6">
    <location>
        <begin position="53"/>
        <end position="71"/>
    </location>
</feature>
<keyword evidence="3 6" id="KW-0812">Transmembrane</keyword>
<dbReference type="InterPro" id="IPR044890">
    <property type="entry name" value="TMEM14_sf"/>
</dbReference>
<dbReference type="PANTHER" id="PTHR12668:SF43">
    <property type="entry name" value="TRANSMEMBRANE PROTEIN 14 HOMOLOG"/>
    <property type="match status" value="1"/>
</dbReference>
<evidence type="ECO:0000256" key="1">
    <source>
        <dbReference type="ARBA" id="ARBA00004370"/>
    </source>
</evidence>
<dbReference type="PANTHER" id="PTHR12668">
    <property type="entry name" value="TRANSMEMBRANE PROTEIN 14, 15"/>
    <property type="match status" value="1"/>
</dbReference>
<comment type="similarity">
    <text evidence="2">Belongs to the TMEM14 family.</text>
</comment>